<sequence length="177" mass="20062">MFEIVSSFRDFLDKGGDVLYAILLLSIWLWWLILERFWYYFREHDGEVAQALASWDERADQRSWLALTQRRGMISEVEVKMLRNLGLIPALIALLPMFGLLGTVTGMIQVFDVMAFMGSGNPRAMADGVSAATIPTMAGMVVALIAIPFASQLDRRYRREKQRLAETLKIADQEVTA</sequence>
<comment type="subcellular location">
    <subcellularLocation>
        <location evidence="1">Cell membrane</location>
        <topology evidence="1">Multi-pass membrane protein</topology>
    </subcellularLocation>
    <subcellularLocation>
        <location evidence="6">Membrane</location>
        <topology evidence="6">Multi-pass membrane protein</topology>
    </subcellularLocation>
</comment>
<dbReference type="AlphaFoldDB" id="A0A4Z0M5E4"/>
<protein>
    <submittedName>
        <fullName evidence="9">MotA/TolQ/ExbB proton channel family protein</fullName>
    </submittedName>
</protein>
<dbReference type="GO" id="GO:0017038">
    <property type="term" value="P:protein import"/>
    <property type="evidence" value="ECO:0007669"/>
    <property type="project" value="TreeGrafter"/>
</dbReference>
<keyword evidence="6" id="KW-0813">Transport</keyword>
<keyword evidence="2" id="KW-1003">Cell membrane</keyword>
<evidence type="ECO:0000256" key="6">
    <source>
        <dbReference type="RuleBase" id="RU004057"/>
    </source>
</evidence>
<dbReference type="PANTHER" id="PTHR30625:SF18">
    <property type="entry name" value="TONB2 ENERGY TRANSDUCTION SYSTEM INNER MEMBRANE COMPONENT EXBB"/>
    <property type="match status" value="1"/>
</dbReference>
<evidence type="ECO:0000259" key="8">
    <source>
        <dbReference type="Pfam" id="PF01618"/>
    </source>
</evidence>
<dbReference type="PANTHER" id="PTHR30625">
    <property type="entry name" value="PROTEIN TOLQ"/>
    <property type="match status" value="1"/>
</dbReference>
<feature type="transmembrane region" description="Helical" evidence="7">
    <location>
        <begin position="90"/>
        <end position="111"/>
    </location>
</feature>
<evidence type="ECO:0000256" key="4">
    <source>
        <dbReference type="ARBA" id="ARBA00022989"/>
    </source>
</evidence>
<comment type="similarity">
    <text evidence="6">Belongs to the exbB/tolQ family.</text>
</comment>
<dbReference type="EMBL" id="SRLE01000005">
    <property type="protein sequence ID" value="TGD74598.1"/>
    <property type="molecule type" value="Genomic_DNA"/>
</dbReference>
<evidence type="ECO:0000256" key="5">
    <source>
        <dbReference type="ARBA" id="ARBA00023136"/>
    </source>
</evidence>
<feature type="domain" description="MotA/TolQ/ExbB proton channel" evidence="8">
    <location>
        <begin position="73"/>
        <end position="164"/>
    </location>
</feature>
<dbReference type="OrthoDB" id="4045at2"/>
<comment type="caution">
    <text evidence="9">The sequence shown here is derived from an EMBL/GenBank/DDBJ whole genome shotgun (WGS) entry which is preliminary data.</text>
</comment>
<dbReference type="Proteomes" id="UP000298050">
    <property type="component" value="Unassembled WGS sequence"/>
</dbReference>
<feature type="transmembrane region" description="Helical" evidence="7">
    <location>
        <begin position="131"/>
        <end position="153"/>
    </location>
</feature>
<evidence type="ECO:0000313" key="9">
    <source>
        <dbReference type="EMBL" id="TGD74598.1"/>
    </source>
</evidence>
<evidence type="ECO:0000256" key="3">
    <source>
        <dbReference type="ARBA" id="ARBA00022692"/>
    </source>
</evidence>
<evidence type="ECO:0000256" key="1">
    <source>
        <dbReference type="ARBA" id="ARBA00004651"/>
    </source>
</evidence>
<evidence type="ECO:0000313" key="10">
    <source>
        <dbReference type="Proteomes" id="UP000298050"/>
    </source>
</evidence>
<gene>
    <name evidence="9" type="ORF">E4634_05175</name>
</gene>
<keyword evidence="10" id="KW-1185">Reference proteome</keyword>
<evidence type="ECO:0000256" key="7">
    <source>
        <dbReference type="SAM" id="Phobius"/>
    </source>
</evidence>
<dbReference type="Pfam" id="PF01618">
    <property type="entry name" value="MotA_ExbB"/>
    <property type="match status" value="1"/>
</dbReference>
<accession>A0A4Z0M5E4</accession>
<dbReference type="InterPro" id="IPR050790">
    <property type="entry name" value="ExbB/TolQ_transport"/>
</dbReference>
<feature type="transmembrane region" description="Helical" evidence="7">
    <location>
        <begin position="18"/>
        <end position="34"/>
    </location>
</feature>
<organism evidence="9 10">
    <name type="scientific">Mangrovimicrobium sediminis</name>
    <dbReference type="NCBI Taxonomy" id="2562682"/>
    <lineage>
        <taxon>Bacteria</taxon>
        <taxon>Pseudomonadati</taxon>
        <taxon>Pseudomonadota</taxon>
        <taxon>Gammaproteobacteria</taxon>
        <taxon>Cellvibrionales</taxon>
        <taxon>Halieaceae</taxon>
        <taxon>Mangrovimicrobium</taxon>
    </lineage>
</organism>
<keyword evidence="4 7" id="KW-1133">Transmembrane helix</keyword>
<keyword evidence="6" id="KW-0653">Protein transport</keyword>
<keyword evidence="3 7" id="KW-0812">Transmembrane</keyword>
<keyword evidence="5 7" id="KW-0472">Membrane</keyword>
<proteinExistence type="inferred from homology"/>
<dbReference type="GO" id="GO:0005886">
    <property type="term" value="C:plasma membrane"/>
    <property type="evidence" value="ECO:0007669"/>
    <property type="project" value="UniProtKB-SubCell"/>
</dbReference>
<evidence type="ECO:0000256" key="2">
    <source>
        <dbReference type="ARBA" id="ARBA00022475"/>
    </source>
</evidence>
<name>A0A4Z0M5E4_9GAMM</name>
<dbReference type="RefSeq" id="WP_135441556.1">
    <property type="nucleotide sequence ID" value="NZ_SRLE01000005.1"/>
</dbReference>
<dbReference type="InterPro" id="IPR002898">
    <property type="entry name" value="MotA_ExbB_proton_chnl"/>
</dbReference>
<reference evidence="9 10" key="1">
    <citation type="submission" date="2019-04" db="EMBL/GenBank/DDBJ databases">
        <title>Taxonomy of novel Haliea sp. from mangrove soil of West Coast of India.</title>
        <authorList>
            <person name="Verma A."/>
            <person name="Kumar P."/>
            <person name="Krishnamurthi S."/>
        </authorList>
    </citation>
    <scope>NUCLEOTIDE SEQUENCE [LARGE SCALE GENOMIC DNA]</scope>
    <source>
        <strain evidence="9 10">SAOS-164</strain>
    </source>
</reference>